<accession>A0A6J6FR03</accession>
<reference evidence="1" key="1">
    <citation type="submission" date="2020-05" db="EMBL/GenBank/DDBJ databases">
        <authorList>
            <person name="Chiriac C."/>
            <person name="Salcher M."/>
            <person name="Ghai R."/>
            <person name="Kavagutti S V."/>
        </authorList>
    </citation>
    <scope>NUCLEOTIDE SEQUENCE</scope>
</reference>
<dbReference type="PANTHER" id="PTHR43293:SF3">
    <property type="entry name" value="CHOLESTEROL RING-CLEAVING HYDROLASE IPDB SUBUNIT"/>
    <property type="match status" value="1"/>
</dbReference>
<gene>
    <name evidence="1" type="ORF">UFOPK1722_01626</name>
</gene>
<dbReference type="SMART" id="SM00882">
    <property type="entry name" value="CoA_trans"/>
    <property type="match status" value="1"/>
</dbReference>
<dbReference type="EMBL" id="CAEZTS010000176">
    <property type="protein sequence ID" value="CAB4590750.1"/>
    <property type="molecule type" value="Genomic_DNA"/>
</dbReference>
<dbReference type="Gene3D" id="3.40.1080.10">
    <property type="entry name" value="Glutaconate Coenzyme A-transferase"/>
    <property type="match status" value="1"/>
</dbReference>
<dbReference type="InterPro" id="IPR004165">
    <property type="entry name" value="CoA_trans_fam_I"/>
</dbReference>
<dbReference type="SUPFAM" id="SSF100950">
    <property type="entry name" value="NagB/RpiA/CoA transferase-like"/>
    <property type="match status" value="1"/>
</dbReference>
<name>A0A6J6FR03_9ZZZZ</name>
<dbReference type="AlphaFoldDB" id="A0A6J6FR03"/>
<dbReference type="Pfam" id="PF01144">
    <property type="entry name" value="CoA_trans"/>
    <property type="match status" value="1"/>
</dbReference>
<dbReference type="GO" id="GO:0008410">
    <property type="term" value="F:CoA-transferase activity"/>
    <property type="evidence" value="ECO:0007669"/>
    <property type="project" value="InterPro"/>
</dbReference>
<dbReference type="InterPro" id="IPR037171">
    <property type="entry name" value="NagB/RpiA_transferase-like"/>
</dbReference>
<sequence length="251" mass="26717">MSDSPALADVIAVACAEAWRGDGEIFASGMGVMQMLGARLARATFEPDLMVSDGEAFYVAGDLPIGGTNKTIEGWIPFRSVFDTLAGGRRHVMMGASQIDKYGNSNIANIGPWAKPKAQLLGVRGGPGNTVNNATSFFIPKHQSSVFVPTVDMVSGVGYDRAKKIGGFIAKRHDLRRIVTNLAVLDFATPDNSMRLVSVHPGVNVSDVVANTGFELVIPADVPVSRAPTAEEMDAIGRIDPKGLRHREIPS</sequence>
<dbReference type="PANTHER" id="PTHR43293">
    <property type="entry name" value="ACETATE COA-TRANSFERASE YDIF"/>
    <property type="match status" value="1"/>
</dbReference>
<evidence type="ECO:0000313" key="1">
    <source>
        <dbReference type="EMBL" id="CAB4590750.1"/>
    </source>
</evidence>
<proteinExistence type="predicted"/>
<organism evidence="1">
    <name type="scientific">freshwater metagenome</name>
    <dbReference type="NCBI Taxonomy" id="449393"/>
    <lineage>
        <taxon>unclassified sequences</taxon>
        <taxon>metagenomes</taxon>
        <taxon>ecological metagenomes</taxon>
    </lineage>
</organism>
<protein>
    <submittedName>
        <fullName evidence="1">Unannotated protein</fullName>
    </submittedName>
</protein>